<protein>
    <submittedName>
        <fullName evidence="2">IncI1-type conjugal transfer protein TrbA</fullName>
    </submittedName>
</protein>
<comment type="caution">
    <text evidence="2">The sequence shown here is derived from an EMBL/GenBank/DDBJ whole genome shotgun (WGS) entry which is preliminary data.</text>
</comment>
<reference evidence="2" key="2">
    <citation type="submission" date="2020-02" db="EMBL/GenBank/DDBJ databases">
        <authorList>
            <consortium name="NCBI Pathogen Detection Project"/>
        </authorList>
    </citation>
    <scope>NUCLEOTIDE SEQUENCE</scope>
    <source>
        <strain evidence="2">MA.H051340404</strain>
    </source>
</reference>
<organism evidence="2">
    <name type="scientific">Salmonella enterica</name>
    <name type="common">Salmonella choleraesuis</name>
    <dbReference type="NCBI Taxonomy" id="28901"/>
    <lineage>
        <taxon>Bacteria</taxon>
        <taxon>Pseudomonadati</taxon>
        <taxon>Pseudomonadota</taxon>
        <taxon>Gammaproteobacteria</taxon>
        <taxon>Enterobacterales</taxon>
        <taxon>Enterobacteriaceae</taxon>
        <taxon>Salmonella</taxon>
    </lineage>
</organism>
<reference evidence="2" key="1">
    <citation type="journal article" date="2018" name="Genome Biol.">
        <title>SKESA: strategic k-mer extension for scrupulous assemblies.</title>
        <authorList>
            <person name="Souvorov A."/>
            <person name="Agarwala R."/>
            <person name="Lipman D.J."/>
        </authorList>
    </citation>
    <scope>NUCLEOTIDE SEQUENCE</scope>
    <source>
        <strain evidence="2">MA.H051340404</strain>
    </source>
</reference>
<dbReference type="EMBL" id="DAAXCG010000033">
    <property type="protein sequence ID" value="HAG0381841.1"/>
    <property type="molecule type" value="Genomic_DNA"/>
</dbReference>
<evidence type="ECO:0000313" key="2">
    <source>
        <dbReference type="EMBL" id="HAG0381841.1"/>
    </source>
</evidence>
<name>A0A757BZK1_SALER</name>
<feature type="non-terminal residue" evidence="2">
    <location>
        <position position="1"/>
    </location>
</feature>
<feature type="domain" description="DotM C-terminal cytoplasmic" evidence="1">
    <location>
        <begin position="34"/>
        <end position="207"/>
    </location>
</feature>
<dbReference type="Pfam" id="PF23127">
    <property type="entry name" value="DotM_C"/>
    <property type="match status" value="1"/>
</dbReference>
<evidence type="ECO:0000259" key="1">
    <source>
        <dbReference type="Pfam" id="PF23127"/>
    </source>
</evidence>
<sequence>FHGGKRPERRVALTPEAFVEQHTLITNMQLDVAAARRCFMAQLGKPLTSWKDMAPHEKALFAIFGLQYFLDDRKAALKLMDTLNLSCRIKSKRDSGKFCTPVYSLAKSAFQRVIKSNGAQQWLKQHRYVRSGLVWLYAHDLRLTPPNWIWLKGVDRTLFYALHRANTTKGFIEGAGVVAVARAEAEAMRFGLPCPEPCVDEAVEGLRRDMLSLGLIWDEPQPDRDRKRRILTNWSLTDDILPRTPATDNEF</sequence>
<dbReference type="AlphaFoldDB" id="A0A757BZK1"/>
<dbReference type="InterPro" id="IPR056464">
    <property type="entry name" value="DotM_C"/>
</dbReference>
<accession>A0A757BZK1</accession>
<proteinExistence type="predicted"/>
<gene>
    <name evidence="2" type="primary">trbA</name>
    <name evidence="2" type="ORF">G8S41_004721</name>
</gene>